<dbReference type="GO" id="GO:0016020">
    <property type="term" value="C:membrane"/>
    <property type="evidence" value="ECO:0007669"/>
    <property type="project" value="UniProtKB-SubCell"/>
</dbReference>
<name>A0A831U007_GEOME</name>
<feature type="region of interest" description="Disordered" evidence="5">
    <location>
        <begin position="1"/>
        <end position="23"/>
    </location>
</feature>
<feature type="compositionally biased region" description="Pro residues" evidence="5">
    <location>
        <begin position="1"/>
        <end position="10"/>
    </location>
</feature>
<evidence type="ECO:0000256" key="6">
    <source>
        <dbReference type="SAM" id="Phobius"/>
    </source>
</evidence>
<feature type="domain" description="Yip1" evidence="7">
    <location>
        <begin position="27"/>
        <end position="147"/>
    </location>
</feature>
<accession>A0A831U007</accession>
<gene>
    <name evidence="8" type="ORF">ENQ87_10245</name>
</gene>
<keyword evidence="2 6" id="KW-0812">Transmembrane</keyword>
<dbReference type="Pfam" id="PF04893">
    <property type="entry name" value="Yip1"/>
    <property type="match status" value="1"/>
</dbReference>
<sequence length="176" mass="19755">MKRTQPPPSHEVPAGTPPDRDSVRQETIRRIKQLRHKSNRGLWAMALFIAVSIVALGDFSILPSLPPSVRAILGKAPSAIMISGALVLYTFSAIILVLARMMGGKEEYSGFAHVGYLTAFYGFYHFAKALNENYWAVFVAGITILGLESYHIWNFCNEAIRREQEILDAIERFRKS</sequence>
<organism evidence="8">
    <name type="scientific">Geobacter metallireducens</name>
    <dbReference type="NCBI Taxonomy" id="28232"/>
    <lineage>
        <taxon>Bacteria</taxon>
        <taxon>Pseudomonadati</taxon>
        <taxon>Thermodesulfobacteriota</taxon>
        <taxon>Desulfuromonadia</taxon>
        <taxon>Geobacterales</taxon>
        <taxon>Geobacteraceae</taxon>
        <taxon>Geobacter</taxon>
    </lineage>
</organism>
<evidence type="ECO:0000256" key="5">
    <source>
        <dbReference type="SAM" id="MobiDB-lite"/>
    </source>
</evidence>
<evidence type="ECO:0000259" key="7">
    <source>
        <dbReference type="Pfam" id="PF04893"/>
    </source>
</evidence>
<evidence type="ECO:0000313" key="8">
    <source>
        <dbReference type="EMBL" id="HEN42736.1"/>
    </source>
</evidence>
<feature type="transmembrane region" description="Helical" evidence="6">
    <location>
        <begin position="110"/>
        <end position="127"/>
    </location>
</feature>
<evidence type="ECO:0000256" key="3">
    <source>
        <dbReference type="ARBA" id="ARBA00022989"/>
    </source>
</evidence>
<dbReference type="EMBL" id="DSOV01000044">
    <property type="protein sequence ID" value="HEN42736.1"/>
    <property type="molecule type" value="Genomic_DNA"/>
</dbReference>
<dbReference type="InterPro" id="IPR006977">
    <property type="entry name" value="Yip1_dom"/>
</dbReference>
<protein>
    <submittedName>
        <fullName evidence="8">Menaquinol oxidoreductase</fullName>
    </submittedName>
</protein>
<keyword evidence="3 6" id="KW-1133">Transmembrane helix</keyword>
<dbReference type="AlphaFoldDB" id="A0A831U007"/>
<feature type="transmembrane region" description="Helical" evidence="6">
    <location>
        <begin position="42"/>
        <end position="65"/>
    </location>
</feature>
<proteinExistence type="predicted"/>
<comment type="caution">
    <text evidence="8">The sequence shown here is derived from an EMBL/GenBank/DDBJ whole genome shotgun (WGS) entry which is preliminary data.</text>
</comment>
<reference evidence="8" key="1">
    <citation type="journal article" date="2020" name="mSystems">
        <title>Genome- and Community-Level Interaction Insights into Carbon Utilization and Element Cycling Functions of Hydrothermarchaeota in Hydrothermal Sediment.</title>
        <authorList>
            <person name="Zhou Z."/>
            <person name="Liu Y."/>
            <person name="Xu W."/>
            <person name="Pan J."/>
            <person name="Luo Z.H."/>
            <person name="Li M."/>
        </authorList>
    </citation>
    <scope>NUCLEOTIDE SEQUENCE [LARGE SCALE GENOMIC DNA]</scope>
    <source>
        <strain evidence="8">SpSt-349</strain>
    </source>
</reference>
<evidence type="ECO:0000256" key="1">
    <source>
        <dbReference type="ARBA" id="ARBA00004141"/>
    </source>
</evidence>
<evidence type="ECO:0000256" key="4">
    <source>
        <dbReference type="ARBA" id="ARBA00023136"/>
    </source>
</evidence>
<keyword evidence="4 6" id="KW-0472">Membrane</keyword>
<evidence type="ECO:0000256" key="2">
    <source>
        <dbReference type="ARBA" id="ARBA00022692"/>
    </source>
</evidence>
<comment type="subcellular location">
    <subcellularLocation>
        <location evidence="1">Membrane</location>
        <topology evidence="1">Multi-pass membrane protein</topology>
    </subcellularLocation>
</comment>
<feature type="transmembrane region" description="Helical" evidence="6">
    <location>
        <begin position="133"/>
        <end position="153"/>
    </location>
</feature>
<feature type="transmembrane region" description="Helical" evidence="6">
    <location>
        <begin position="77"/>
        <end position="98"/>
    </location>
</feature>